<sequence length="394" mass="45229">MANFAIHLRDEGESIYFCREALQQFSAYFAALFHFHEHNCSVTLDAIPGWAVKASLKHIQSAYEQLSGHKQYTSQSYEPEDLYSLIAVSDYFQMESLKNDLTKELILMLEVENFFPTLKFSLWWHLYTIQQACSEFLTANFEEFSRKTQYFRLLPYEMLKNSADSDLISCDEVVILRALIEWLDWNQHSLSEDLVTKLLHTVRYAWISPEHLTNVAKGQQLLAPLLQKGSAYHGLSRDEQKLLAEDKYNRPRLGRLSINKFGCLDQGLRGYQPRRKNLKAMIPFTSSAPDIVCRPKTASWSVRVIRTYQDQSAAESPLSSPIDIRPNALEPDIFSSRVYFSPESEHNSIVLSANSSPRSSQEIEVVGNGMFCPNDGVFYVFHDDDFQDSDTDSP</sequence>
<proteinExistence type="predicted"/>
<protein>
    <recommendedName>
        <fullName evidence="3">BACK domain-containing protein</fullName>
    </recommendedName>
</protein>
<feature type="domain" description="BACK" evidence="3">
    <location>
        <begin position="120"/>
        <end position="215"/>
    </location>
</feature>
<organism evidence="4 5">
    <name type="scientific">Cichlidogyrus casuarinus</name>
    <dbReference type="NCBI Taxonomy" id="1844966"/>
    <lineage>
        <taxon>Eukaryota</taxon>
        <taxon>Metazoa</taxon>
        <taxon>Spiralia</taxon>
        <taxon>Lophotrochozoa</taxon>
        <taxon>Platyhelminthes</taxon>
        <taxon>Monogenea</taxon>
        <taxon>Monopisthocotylea</taxon>
        <taxon>Dactylogyridea</taxon>
        <taxon>Ancyrocephalidae</taxon>
        <taxon>Cichlidogyrus</taxon>
    </lineage>
</organism>
<name>A0ABD2QA03_9PLAT</name>
<evidence type="ECO:0000256" key="1">
    <source>
        <dbReference type="ARBA" id="ARBA00022441"/>
    </source>
</evidence>
<dbReference type="Gene3D" id="3.30.710.10">
    <property type="entry name" value="Potassium Channel Kv1.1, Chain A"/>
    <property type="match status" value="1"/>
</dbReference>
<reference evidence="4 5" key="1">
    <citation type="submission" date="2024-11" db="EMBL/GenBank/DDBJ databases">
        <title>Adaptive evolution of stress response genes in parasites aligns with host niche diversity.</title>
        <authorList>
            <person name="Hahn C."/>
            <person name="Resl P."/>
        </authorList>
    </citation>
    <scope>NUCLEOTIDE SEQUENCE [LARGE SCALE GENOMIC DNA]</scope>
    <source>
        <strain evidence="4">EGGRZ-B1_66</strain>
        <tissue evidence="4">Body</tissue>
    </source>
</reference>
<evidence type="ECO:0000313" key="5">
    <source>
        <dbReference type="Proteomes" id="UP001626550"/>
    </source>
</evidence>
<evidence type="ECO:0000313" key="4">
    <source>
        <dbReference type="EMBL" id="KAL3316390.1"/>
    </source>
</evidence>
<comment type="caution">
    <text evidence="4">The sequence shown here is derived from an EMBL/GenBank/DDBJ whole genome shotgun (WGS) entry which is preliminary data.</text>
</comment>
<gene>
    <name evidence="4" type="ORF">Ciccas_004968</name>
</gene>
<dbReference type="InterPro" id="IPR011705">
    <property type="entry name" value="BACK"/>
</dbReference>
<dbReference type="PANTHER" id="PTHR45632">
    <property type="entry name" value="LD33804P"/>
    <property type="match status" value="1"/>
</dbReference>
<accession>A0ABD2QA03</accession>
<dbReference type="Pfam" id="PF07707">
    <property type="entry name" value="BACK"/>
    <property type="match status" value="1"/>
</dbReference>
<dbReference type="Proteomes" id="UP001626550">
    <property type="component" value="Unassembled WGS sequence"/>
</dbReference>
<dbReference type="Gene3D" id="1.25.40.420">
    <property type="match status" value="1"/>
</dbReference>
<dbReference type="EMBL" id="JBJKFK010000546">
    <property type="protein sequence ID" value="KAL3316390.1"/>
    <property type="molecule type" value="Genomic_DNA"/>
</dbReference>
<evidence type="ECO:0000256" key="2">
    <source>
        <dbReference type="ARBA" id="ARBA00022737"/>
    </source>
</evidence>
<keyword evidence="5" id="KW-1185">Reference proteome</keyword>
<dbReference type="PANTHER" id="PTHR45632:SF3">
    <property type="entry name" value="KELCH-LIKE PROTEIN 32"/>
    <property type="match status" value="1"/>
</dbReference>
<keyword evidence="2" id="KW-0677">Repeat</keyword>
<evidence type="ECO:0000259" key="3">
    <source>
        <dbReference type="Pfam" id="PF07707"/>
    </source>
</evidence>
<dbReference type="InterPro" id="IPR011333">
    <property type="entry name" value="SKP1/BTB/POZ_sf"/>
</dbReference>
<dbReference type="AlphaFoldDB" id="A0ABD2QA03"/>
<keyword evidence="1" id="KW-0880">Kelch repeat</keyword>